<evidence type="ECO:0000256" key="5">
    <source>
        <dbReference type="ARBA" id="ARBA00023002"/>
    </source>
</evidence>
<dbReference type="KEGG" id="hir:HETIRDRAFT_61157"/>
<dbReference type="AlphaFoldDB" id="W4KI70"/>
<reference evidence="11 12" key="1">
    <citation type="journal article" date="2012" name="New Phytol.">
        <title>Insight into trade-off between wood decay and parasitism from the genome of a fungal forest pathogen.</title>
        <authorList>
            <person name="Olson A."/>
            <person name="Aerts A."/>
            <person name="Asiegbu F."/>
            <person name="Belbahri L."/>
            <person name="Bouzid O."/>
            <person name="Broberg A."/>
            <person name="Canback B."/>
            <person name="Coutinho P.M."/>
            <person name="Cullen D."/>
            <person name="Dalman K."/>
            <person name="Deflorio G."/>
            <person name="van Diepen L.T."/>
            <person name="Dunand C."/>
            <person name="Duplessis S."/>
            <person name="Durling M."/>
            <person name="Gonthier P."/>
            <person name="Grimwood J."/>
            <person name="Fossdal C.G."/>
            <person name="Hansson D."/>
            <person name="Henrissat B."/>
            <person name="Hietala A."/>
            <person name="Himmelstrand K."/>
            <person name="Hoffmeister D."/>
            <person name="Hogberg N."/>
            <person name="James T.Y."/>
            <person name="Karlsson M."/>
            <person name="Kohler A."/>
            <person name="Kues U."/>
            <person name="Lee Y.H."/>
            <person name="Lin Y.C."/>
            <person name="Lind M."/>
            <person name="Lindquist E."/>
            <person name="Lombard V."/>
            <person name="Lucas S."/>
            <person name="Lunden K."/>
            <person name="Morin E."/>
            <person name="Murat C."/>
            <person name="Park J."/>
            <person name="Raffaello T."/>
            <person name="Rouze P."/>
            <person name="Salamov A."/>
            <person name="Schmutz J."/>
            <person name="Solheim H."/>
            <person name="Stahlberg J."/>
            <person name="Velez H."/>
            <person name="de Vries R.P."/>
            <person name="Wiebenga A."/>
            <person name="Woodward S."/>
            <person name="Yakovlev I."/>
            <person name="Garbelotto M."/>
            <person name="Martin F."/>
            <person name="Grigoriev I.V."/>
            <person name="Stenlid J."/>
        </authorList>
    </citation>
    <scope>NUCLEOTIDE SEQUENCE [LARGE SCALE GENOMIC DNA]</scope>
    <source>
        <strain evidence="11 12">TC 32-1</strain>
    </source>
</reference>
<keyword evidence="12" id="KW-1185">Reference proteome</keyword>
<dbReference type="InterPro" id="IPR001128">
    <property type="entry name" value="Cyt_P450"/>
</dbReference>
<evidence type="ECO:0000256" key="9">
    <source>
        <dbReference type="RuleBase" id="RU000461"/>
    </source>
</evidence>
<dbReference type="GO" id="GO:0005506">
    <property type="term" value="F:iron ion binding"/>
    <property type="evidence" value="ECO:0007669"/>
    <property type="project" value="InterPro"/>
</dbReference>
<dbReference type="GO" id="GO:0020037">
    <property type="term" value="F:heme binding"/>
    <property type="evidence" value="ECO:0007669"/>
    <property type="project" value="InterPro"/>
</dbReference>
<comment type="similarity">
    <text evidence="2 9">Belongs to the cytochrome P450 family.</text>
</comment>
<dbReference type="PRINTS" id="PR00463">
    <property type="entry name" value="EP450I"/>
</dbReference>
<dbReference type="InParanoid" id="W4KI70"/>
<keyword evidence="10" id="KW-0472">Membrane</keyword>
<evidence type="ECO:0000256" key="1">
    <source>
        <dbReference type="ARBA" id="ARBA00001971"/>
    </source>
</evidence>
<dbReference type="PANTHER" id="PTHR24287:SF1">
    <property type="entry name" value="P450, PUTATIVE (EUROFUNG)-RELATED"/>
    <property type="match status" value="1"/>
</dbReference>
<dbReference type="InterPro" id="IPR036396">
    <property type="entry name" value="Cyt_P450_sf"/>
</dbReference>
<dbReference type="STRING" id="747525.W4KI70"/>
<dbReference type="GO" id="GO:0016705">
    <property type="term" value="F:oxidoreductase activity, acting on paired donors, with incorporation or reduction of molecular oxygen"/>
    <property type="evidence" value="ECO:0007669"/>
    <property type="project" value="InterPro"/>
</dbReference>
<dbReference type="PANTHER" id="PTHR24287">
    <property type="entry name" value="P450, PUTATIVE (EUROFUNG)-RELATED"/>
    <property type="match status" value="1"/>
</dbReference>
<evidence type="ECO:0000256" key="10">
    <source>
        <dbReference type="SAM" id="Phobius"/>
    </source>
</evidence>
<evidence type="ECO:0000256" key="3">
    <source>
        <dbReference type="ARBA" id="ARBA00022617"/>
    </source>
</evidence>
<feature type="binding site" description="axial binding residue" evidence="8">
    <location>
        <position position="513"/>
    </location>
    <ligand>
        <name>heme</name>
        <dbReference type="ChEBI" id="CHEBI:30413"/>
    </ligand>
    <ligandPart>
        <name>Fe</name>
        <dbReference type="ChEBI" id="CHEBI:18248"/>
    </ligandPart>
</feature>
<evidence type="ECO:0000313" key="11">
    <source>
        <dbReference type="EMBL" id="ETW85015.1"/>
    </source>
</evidence>
<dbReference type="GO" id="GO:0004497">
    <property type="term" value="F:monooxygenase activity"/>
    <property type="evidence" value="ECO:0007669"/>
    <property type="project" value="UniProtKB-KW"/>
</dbReference>
<dbReference type="OrthoDB" id="1470350at2759"/>
<gene>
    <name evidence="11" type="primary">cyp41</name>
    <name evidence="11" type="ORF">HETIRDRAFT_61157</name>
</gene>
<keyword evidence="10" id="KW-0812">Transmembrane</keyword>
<dbReference type="eggNOG" id="KOG0157">
    <property type="taxonomic scope" value="Eukaryota"/>
</dbReference>
<evidence type="ECO:0000313" key="12">
    <source>
        <dbReference type="Proteomes" id="UP000030671"/>
    </source>
</evidence>
<dbReference type="EMBL" id="KI925455">
    <property type="protein sequence ID" value="ETW85015.1"/>
    <property type="molecule type" value="Genomic_DNA"/>
</dbReference>
<keyword evidence="6 8" id="KW-0408">Iron</keyword>
<keyword evidence="7 9" id="KW-0503">Monooxygenase</keyword>
<dbReference type="InterPro" id="IPR002401">
    <property type="entry name" value="Cyt_P450_E_grp-I"/>
</dbReference>
<evidence type="ECO:0000256" key="4">
    <source>
        <dbReference type="ARBA" id="ARBA00022723"/>
    </source>
</evidence>
<sequence>MNPRYYRVRILRDIARACLVPQLLVLGVLYLTHWSPAPLLRTLLHLIAIPVVGASKVWYSSYKNARIAASLGAVPVPCVRGKWPGNLDIAIRLVRSINDDYLSIKAMADLFDEYGSNTVNTRILWADQFLSKSDQNIRYMLSGEGFEWFEKGYYWRERFESFLGNGIFNRDKQEWANHRAIARPWFAKDRVSDLNLFDRHTAHTFDFIASFSQSQQAFDIQDLLGRFTLDVSSEFLFGSCLNTLDGALPVAGMAKMGPKGSSIDDEFGTFAWAFEDLQLKTGTRSIIGKFWPLLELFKDQTTESNKIVHGYLKGLVENALKEKARAGTQGGRKDEEKTFLSHLVDSTDDAEAIRFQVLNMLLAGRDTTAITLTFVVYFLTIYPDISDRLREEILDEYGVDGQPTMDTMRKLKYLRAVIDETLRFFPPVPVNLRISDSNPHTYPASDSDNAPKYYVPPNTEILYNTALMHRRPDLWGDDAEEFRPDRWLEPDVIKKVTNNPWMYIPFHAGPRVCLGQNFAYNEMSFFLVRLLQRFHRFELARDAQPPASLPPANWKTLKGRPAIEKVWPSISITPYIKGGLWIRAIAAE</sequence>
<dbReference type="HOGENOM" id="CLU_001570_27_0_1"/>
<accession>W4KI70</accession>
<evidence type="ECO:0000256" key="7">
    <source>
        <dbReference type="ARBA" id="ARBA00023033"/>
    </source>
</evidence>
<organism evidence="11 12">
    <name type="scientific">Heterobasidion irregulare (strain TC 32-1)</name>
    <dbReference type="NCBI Taxonomy" id="747525"/>
    <lineage>
        <taxon>Eukaryota</taxon>
        <taxon>Fungi</taxon>
        <taxon>Dikarya</taxon>
        <taxon>Basidiomycota</taxon>
        <taxon>Agaricomycotina</taxon>
        <taxon>Agaricomycetes</taxon>
        <taxon>Russulales</taxon>
        <taxon>Bondarzewiaceae</taxon>
        <taxon>Heterobasidion</taxon>
        <taxon>Heterobasidion annosum species complex</taxon>
    </lineage>
</organism>
<dbReference type="InterPro" id="IPR017972">
    <property type="entry name" value="Cyt_P450_CS"/>
</dbReference>
<dbReference type="Gene3D" id="1.10.630.10">
    <property type="entry name" value="Cytochrome P450"/>
    <property type="match status" value="1"/>
</dbReference>
<dbReference type="Pfam" id="PF00067">
    <property type="entry name" value="p450"/>
    <property type="match status" value="1"/>
</dbReference>
<dbReference type="RefSeq" id="XP_009541868.1">
    <property type="nucleotide sequence ID" value="XM_009543573.1"/>
</dbReference>
<evidence type="ECO:0000256" key="2">
    <source>
        <dbReference type="ARBA" id="ARBA00010617"/>
    </source>
</evidence>
<dbReference type="Proteomes" id="UP000030671">
    <property type="component" value="Unassembled WGS sequence"/>
</dbReference>
<dbReference type="SUPFAM" id="SSF48264">
    <property type="entry name" value="Cytochrome P450"/>
    <property type="match status" value="1"/>
</dbReference>
<keyword evidence="3 8" id="KW-0349">Heme</keyword>
<name>W4KI70_HETIT</name>
<keyword evidence="5 9" id="KW-0560">Oxidoreductase</keyword>
<evidence type="ECO:0000256" key="6">
    <source>
        <dbReference type="ARBA" id="ARBA00023004"/>
    </source>
</evidence>
<dbReference type="GeneID" id="20678537"/>
<proteinExistence type="inferred from homology"/>
<dbReference type="PRINTS" id="PR00385">
    <property type="entry name" value="P450"/>
</dbReference>
<feature type="transmembrane region" description="Helical" evidence="10">
    <location>
        <begin position="14"/>
        <end position="33"/>
    </location>
</feature>
<dbReference type="PROSITE" id="PS00086">
    <property type="entry name" value="CYTOCHROME_P450"/>
    <property type="match status" value="1"/>
</dbReference>
<keyword evidence="4 8" id="KW-0479">Metal-binding</keyword>
<keyword evidence="10" id="KW-1133">Transmembrane helix</keyword>
<dbReference type="InterPro" id="IPR047146">
    <property type="entry name" value="Cyt_P450_E_CYP52_fungi"/>
</dbReference>
<comment type="cofactor">
    <cofactor evidence="1 8">
        <name>heme</name>
        <dbReference type="ChEBI" id="CHEBI:30413"/>
    </cofactor>
</comment>
<evidence type="ECO:0000256" key="8">
    <source>
        <dbReference type="PIRSR" id="PIRSR602401-1"/>
    </source>
</evidence>
<protein>
    <submittedName>
        <fullName evidence="11">Cytochrome P450 monooxygenase 41</fullName>
    </submittedName>
</protein>